<dbReference type="EMBL" id="KQ964254">
    <property type="protein sequence ID" value="KXJ89949.1"/>
    <property type="molecule type" value="Genomic_DNA"/>
</dbReference>
<protein>
    <submittedName>
        <fullName evidence="1">Uncharacterized protein</fullName>
    </submittedName>
</protein>
<dbReference type="AlphaFoldDB" id="A0A136IYS0"/>
<accession>A0A136IYS0</accession>
<evidence type="ECO:0000313" key="2">
    <source>
        <dbReference type="Proteomes" id="UP000070501"/>
    </source>
</evidence>
<gene>
    <name evidence="1" type="ORF">Micbo1qcDRAFT_177126</name>
</gene>
<dbReference type="InParanoid" id="A0A136IYS0"/>
<sequence>MAIGLSLDEAHHHKIIDPLGDLWLCVRAPTDVGPLGHLFFTKPSTRRFACTGVLRPLVDRWLQRLSGVCFAQNLALQHRLACIAWELGSRPLLQNAVDKMAVHLSPKDDTAENKTLACRETGARQSWARSRQPCAKTTWLSTRARLWSGARKEAHKIHCGIFCVMREVFNRHGRHLDAQWKKTHPDWEG</sequence>
<name>A0A136IYS0_9PEZI</name>
<organism evidence="1 2">
    <name type="scientific">Microdochium bolleyi</name>
    <dbReference type="NCBI Taxonomy" id="196109"/>
    <lineage>
        <taxon>Eukaryota</taxon>
        <taxon>Fungi</taxon>
        <taxon>Dikarya</taxon>
        <taxon>Ascomycota</taxon>
        <taxon>Pezizomycotina</taxon>
        <taxon>Sordariomycetes</taxon>
        <taxon>Xylariomycetidae</taxon>
        <taxon>Xylariales</taxon>
        <taxon>Microdochiaceae</taxon>
        <taxon>Microdochium</taxon>
    </lineage>
</organism>
<dbReference type="Proteomes" id="UP000070501">
    <property type="component" value="Unassembled WGS sequence"/>
</dbReference>
<keyword evidence="2" id="KW-1185">Reference proteome</keyword>
<reference evidence="2" key="1">
    <citation type="submission" date="2016-02" db="EMBL/GenBank/DDBJ databases">
        <title>Draft genome sequence of Microdochium bolleyi, a fungal endophyte of beachgrass.</title>
        <authorList>
            <consortium name="DOE Joint Genome Institute"/>
            <person name="David A.S."/>
            <person name="May G."/>
            <person name="Haridas S."/>
            <person name="Lim J."/>
            <person name="Wang M."/>
            <person name="Labutti K."/>
            <person name="Lipzen A."/>
            <person name="Barry K."/>
            <person name="Grigoriev I.V."/>
        </authorList>
    </citation>
    <scope>NUCLEOTIDE SEQUENCE [LARGE SCALE GENOMIC DNA]</scope>
    <source>
        <strain evidence="2">J235TASD1</strain>
    </source>
</reference>
<proteinExistence type="predicted"/>
<evidence type="ECO:0000313" key="1">
    <source>
        <dbReference type="EMBL" id="KXJ89949.1"/>
    </source>
</evidence>